<name>A0ABR0R6I9_GOSAR</name>
<accession>A0ABR0R6I9</accession>
<comment type="caution">
    <text evidence="1">The sequence shown here is derived from an EMBL/GenBank/DDBJ whole genome shotgun (WGS) entry which is preliminary data.</text>
</comment>
<dbReference type="Proteomes" id="UP001358586">
    <property type="component" value="Chromosome 1"/>
</dbReference>
<dbReference type="EMBL" id="JARKNE010000001">
    <property type="protein sequence ID" value="KAK5846831.1"/>
    <property type="molecule type" value="Genomic_DNA"/>
</dbReference>
<gene>
    <name evidence="1" type="ORF">PVK06_003130</name>
</gene>
<protein>
    <submittedName>
        <fullName evidence="1">Uncharacterized protein</fullName>
    </submittedName>
</protein>
<organism evidence="1 2">
    <name type="scientific">Gossypium arboreum</name>
    <name type="common">Tree cotton</name>
    <name type="synonym">Gossypium nanking</name>
    <dbReference type="NCBI Taxonomy" id="29729"/>
    <lineage>
        <taxon>Eukaryota</taxon>
        <taxon>Viridiplantae</taxon>
        <taxon>Streptophyta</taxon>
        <taxon>Embryophyta</taxon>
        <taxon>Tracheophyta</taxon>
        <taxon>Spermatophyta</taxon>
        <taxon>Magnoliopsida</taxon>
        <taxon>eudicotyledons</taxon>
        <taxon>Gunneridae</taxon>
        <taxon>Pentapetalae</taxon>
        <taxon>rosids</taxon>
        <taxon>malvids</taxon>
        <taxon>Malvales</taxon>
        <taxon>Malvaceae</taxon>
        <taxon>Malvoideae</taxon>
        <taxon>Gossypium</taxon>
    </lineage>
</organism>
<evidence type="ECO:0000313" key="1">
    <source>
        <dbReference type="EMBL" id="KAK5846831.1"/>
    </source>
</evidence>
<proteinExistence type="predicted"/>
<evidence type="ECO:0000313" key="2">
    <source>
        <dbReference type="Proteomes" id="UP001358586"/>
    </source>
</evidence>
<keyword evidence="2" id="KW-1185">Reference proteome</keyword>
<sequence length="97" mass="10617">MAVTDSTESASVDGGCTLFTGEKVIYSFPRHDLVKLDEGTFIQWQQQVQLILRGYGLIGFLDVALPPPARFIQSPDGSLTPNPSVLVFTQQDQFLAS</sequence>
<reference evidence="1 2" key="1">
    <citation type="submission" date="2023-03" db="EMBL/GenBank/DDBJ databases">
        <title>WGS of Gossypium arboreum.</title>
        <authorList>
            <person name="Yu D."/>
        </authorList>
    </citation>
    <scope>NUCLEOTIDE SEQUENCE [LARGE SCALE GENOMIC DNA]</scope>
    <source>
        <tissue evidence="1">Leaf</tissue>
    </source>
</reference>